<dbReference type="RefSeq" id="WP_307409919.1">
    <property type="nucleotide sequence ID" value="NZ_JAUSTW010000005.1"/>
</dbReference>
<dbReference type="PROSITE" id="PS51257">
    <property type="entry name" value="PROKAR_LIPOPROTEIN"/>
    <property type="match status" value="1"/>
</dbReference>
<keyword evidence="1" id="KW-0732">Signal</keyword>
<feature type="signal peptide" evidence="1">
    <location>
        <begin position="1"/>
        <end position="21"/>
    </location>
</feature>
<dbReference type="EMBL" id="JAUSTW010000005">
    <property type="protein sequence ID" value="MDQ0200268.1"/>
    <property type="molecule type" value="Genomic_DNA"/>
</dbReference>
<dbReference type="SUPFAM" id="SSF53850">
    <property type="entry name" value="Periplasmic binding protein-like II"/>
    <property type="match status" value="1"/>
</dbReference>
<comment type="caution">
    <text evidence="2">The sequence shown here is derived from an EMBL/GenBank/DDBJ whole genome shotgun (WGS) entry which is preliminary data.</text>
</comment>
<sequence>MKSVWKKGLKVMMLTALPLSAAALTACGNSQQTSSSATNQSSNNKVIKVAYQQFGAPPIWSEEWLKKAKAGFEKDHKGVNIQLEPIQASENDFYTKIDLMMKSEGTAPDVVTEDTFLINSDASAGYLSPLNDYVNKWSDWSQFSDAMKAGSTGSDGNVYGVPYSTDTRGIWYNVNLFKKAGLPVPFAPKNWDDVLTAAKTIKEKAPGVIPFWAQVGKATGEATTMQTFEMLLYGTNDTLYDDSSKKWVVKSQGFLDSLNFIHTLYSTGLGPQLSQVLNGQAGNTESQQLMPKEQIAMALDGNWVPGSWQKGGAAAWPDGTKTYQLAAMPTQNGQSPGFTSMSGGWALSISKLAKNKDLAAQFIEYAVNKENDQWYDVHQGNLSPRNDVAADPDYANAPGQAFAAATQFTKFTHFRPANPQYPSVSTAIQTAVESVATGAATPQQAMDQYAADVQRIVGASNTVTK</sequence>
<evidence type="ECO:0000256" key="1">
    <source>
        <dbReference type="SAM" id="SignalP"/>
    </source>
</evidence>
<dbReference type="Proteomes" id="UP001224122">
    <property type="component" value="Unassembled WGS sequence"/>
</dbReference>
<dbReference type="Pfam" id="PF01547">
    <property type="entry name" value="SBP_bac_1"/>
    <property type="match status" value="1"/>
</dbReference>
<keyword evidence="2" id="KW-0762">Sugar transport</keyword>
<dbReference type="InterPro" id="IPR006059">
    <property type="entry name" value="SBP"/>
</dbReference>
<organism evidence="2 3">
    <name type="scientific">Neobacillus ginsengisoli</name>
    <dbReference type="NCBI Taxonomy" id="904295"/>
    <lineage>
        <taxon>Bacteria</taxon>
        <taxon>Bacillati</taxon>
        <taxon>Bacillota</taxon>
        <taxon>Bacilli</taxon>
        <taxon>Bacillales</taxon>
        <taxon>Bacillaceae</taxon>
        <taxon>Neobacillus</taxon>
    </lineage>
</organism>
<name>A0ABT9XXH2_9BACI</name>
<dbReference type="InterPro" id="IPR050490">
    <property type="entry name" value="Bact_solute-bd_prot1"/>
</dbReference>
<reference evidence="2 3" key="1">
    <citation type="submission" date="2023-07" db="EMBL/GenBank/DDBJ databases">
        <title>Genomic Encyclopedia of Type Strains, Phase IV (KMG-IV): sequencing the most valuable type-strain genomes for metagenomic binning, comparative biology and taxonomic classification.</title>
        <authorList>
            <person name="Goeker M."/>
        </authorList>
    </citation>
    <scope>NUCLEOTIDE SEQUENCE [LARGE SCALE GENOMIC DNA]</scope>
    <source>
        <strain evidence="2 3">DSM 27594</strain>
    </source>
</reference>
<dbReference type="PANTHER" id="PTHR43649">
    <property type="entry name" value="ARABINOSE-BINDING PROTEIN-RELATED"/>
    <property type="match status" value="1"/>
</dbReference>
<keyword evidence="3" id="KW-1185">Reference proteome</keyword>
<evidence type="ECO:0000313" key="2">
    <source>
        <dbReference type="EMBL" id="MDQ0200268.1"/>
    </source>
</evidence>
<keyword evidence="2" id="KW-0813">Transport</keyword>
<dbReference type="Gene3D" id="3.40.190.10">
    <property type="entry name" value="Periplasmic binding protein-like II"/>
    <property type="match status" value="2"/>
</dbReference>
<feature type="chain" id="PRO_5047453781" evidence="1">
    <location>
        <begin position="22"/>
        <end position="465"/>
    </location>
</feature>
<accession>A0ABT9XXH2</accession>
<dbReference type="PANTHER" id="PTHR43649:SF14">
    <property type="entry name" value="BLR3389 PROTEIN"/>
    <property type="match status" value="1"/>
</dbReference>
<gene>
    <name evidence="2" type="ORF">J2S10_003451</name>
</gene>
<proteinExistence type="predicted"/>
<evidence type="ECO:0000313" key="3">
    <source>
        <dbReference type="Proteomes" id="UP001224122"/>
    </source>
</evidence>
<protein>
    <submittedName>
        <fullName evidence="2">Multiple sugar transport system substrate-binding protein</fullName>
    </submittedName>
</protein>